<sequence length="298" mass="33438">MKRECAEWKSEKERLNREERERDWSPEREWTNERGREYRWRAEARAHGRGGRRSVAGEQGPVGGANLSCSGRRSLRGGASGLTGRIAVHEEEDLVGGLRKKTGVEGDGPTTGRPTTMTPIFSPFSAVLIFHFWVAIEWVLWLLEKMMLRGEGYFWFFVIGRMWVMKRNRFGIVVVVVFGMLFVEGEGKEEWEVREEGDRWRAASVDGGGILEAGGEGHGQAVWARSGGWRPRGRELSRVWLCSSRKKGLVGMAPCGGGQSRVISVGTGRFCRRGAGSGADLGSRAPKEENQWWWSNGH</sequence>
<reference evidence="3 4" key="1">
    <citation type="submission" date="2024-01" db="EMBL/GenBank/DDBJ databases">
        <title>The genomes of 5 underutilized Papilionoideae crops provide insights into root nodulation and disease resistance.</title>
        <authorList>
            <person name="Yuan L."/>
        </authorList>
    </citation>
    <scope>NUCLEOTIDE SEQUENCE [LARGE SCALE GENOMIC DNA]</scope>
    <source>
        <strain evidence="3">LY-2023</strain>
        <tissue evidence="3">Leaf</tissue>
    </source>
</reference>
<proteinExistence type="predicted"/>
<comment type="caution">
    <text evidence="3">The sequence shown here is derived from an EMBL/GenBank/DDBJ whole genome shotgun (WGS) entry which is preliminary data.</text>
</comment>
<keyword evidence="2" id="KW-0472">Membrane</keyword>
<feature type="region of interest" description="Disordered" evidence="1">
    <location>
        <begin position="49"/>
        <end position="69"/>
    </location>
</feature>
<dbReference type="AlphaFoldDB" id="A0AAN9P504"/>
<keyword evidence="4" id="KW-1185">Reference proteome</keyword>
<evidence type="ECO:0000313" key="4">
    <source>
        <dbReference type="Proteomes" id="UP001359559"/>
    </source>
</evidence>
<keyword evidence="2" id="KW-1133">Transmembrane helix</keyword>
<dbReference type="EMBL" id="JAYKXN010000005">
    <property type="protein sequence ID" value="KAK7285482.1"/>
    <property type="molecule type" value="Genomic_DNA"/>
</dbReference>
<gene>
    <name evidence="3" type="ORF">RJT34_20255</name>
</gene>
<accession>A0AAN9P504</accession>
<feature type="transmembrane region" description="Helical" evidence="2">
    <location>
        <begin position="120"/>
        <end position="143"/>
    </location>
</feature>
<dbReference type="Proteomes" id="UP001359559">
    <property type="component" value="Unassembled WGS sequence"/>
</dbReference>
<protein>
    <submittedName>
        <fullName evidence="3">Uncharacterized protein</fullName>
    </submittedName>
</protein>
<evidence type="ECO:0000256" key="1">
    <source>
        <dbReference type="SAM" id="MobiDB-lite"/>
    </source>
</evidence>
<organism evidence="3 4">
    <name type="scientific">Clitoria ternatea</name>
    <name type="common">Butterfly pea</name>
    <dbReference type="NCBI Taxonomy" id="43366"/>
    <lineage>
        <taxon>Eukaryota</taxon>
        <taxon>Viridiplantae</taxon>
        <taxon>Streptophyta</taxon>
        <taxon>Embryophyta</taxon>
        <taxon>Tracheophyta</taxon>
        <taxon>Spermatophyta</taxon>
        <taxon>Magnoliopsida</taxon>
        <taxon>eudicotyledons</taxon>
        <taxon>Gunneridae</taxon>
        <taxon>Pentapetalae</taxon>
        <taxon>rosids</taxon>
        <taxon>fabids</taxon>
        <taxon>Fabales</taxon>
        <taxon>Fabaceae</taxon>
        <taxon>Papilionoideae</taxon>
        <taxon>50 kb inversion clade</taxon>
        <taxon>NPAAA clade</taxon>
        <taxon>indigoferoid/millettioid clade</taxon>
        <taxon>Phaseoleae</taxon>
        <taxon>Clitoria</taxon>
    </lineage>
</organism>
<evidence type="ECO:0000256" key="2">
    <source>
        <dbReference type="SAM" id="Phobius"/>
    </source>
</evidence>
<keyword evidence="2" id="KW-0812">Transmembrane</keyword>
<feature type="region of interest" description="Disordered" evidence="1">
    <location>
        <begin position="276"/>
        <end position="298"/>
    </location>
</feature>
<evidence type="ECO:0000313" key="3">
    <source>
        <dbReference type="EMBL" id="KAK7285482.1"/>
    </source>
</evidence>
<name>A0AAN9P504_CLITE</name>
<feature type="region of interest" description="Disordered" evidence="1">
    <location>
        <begin position="1"/>
        <end position="30"/>
    </location>
</feature>